<keyword evidence="9" id="KW-1185">Reference proteome</keyword>
<evidence type="ECO:0000256" key="2">
    <source>
        <dbReference type="ARBA" id="ARBA00005262"/>
    </source>
</evidence>
<accession>A0ABW2PXG0</accession>
<dbReference type="Pfam" id="PF02417">
    <property type="entry name" value="Chromate_transp"/>
    <property type="match status" value="1"/>
</dbReference>
<gene>
    <name evidence="8" type="ORF">ACFQRG_08265</name>
</gene>
<dbReference type="InterPro" id="IPR003370">
    <property type="entry name" value="Chromate_transpt"/>
</dbReference>
<dbReference type="EMBL" id="JBHTCO010000007">
    <property type="protein sequence ID" value="MFC7392976.1"/>
    <property type="molecule type" value="Genomic_DNA"/>
</dbReference>
<keyword evidence="3" id="KW-1003">Cell membrane</keyword>
<dbReference type="RefSeq" id="WP_380965410.1">
    <property type="nucleotide sequence ID" value="NZ_JBHTCO010000007.1"/>
</dbReference>
<feature type="transmembrane region" description="Helical" evidence="7">
    <location>
        <begin position="114"/>
        <end position="132"/>
    </location>
</feature>
<evidence type="ECO:0000256" key="1">
    <source>
        <dbReference type="ARBA" id="ARBA00004651"/>
    </source>
</evidence>
<dbReference type="PANTHER" id="PTHR43663">
    <property type="entry name" value="CHROMATE TRANSPORT PROTEIN-RELATED"/>
    <property type="match status" value="1"/>
</dbReference>
<feature type="transmembrane region" description="Helical" evidence="7">
    <location>
        <begin position="77"/>
        <end position="102"/>
    </location>
</feature>
<comment type="caution">
    <text evidence="8">The sequence shown here is derived from an EMBL/GenBank/DDBJ whole genome shotgun (WGS) entry which is preliminary data.</text>
</comment>
<evidence type="ECO:0000256" key="7">
    <source>
        <dbReference type="SAM" id="Phobius"/>
    </source>
</evidence>
<keyword evidence="4 7" id="KW-0812">Transmembrane</keyword>
<organism evidence="8 9">
    <name type="scientific">Scopulibacillus cellulosilyticus</name>
    <dbReference type="NCBI Taxonomy" id="2665665"/>
    <lineage>
        <taxon>Bacteria</taxon>
        <taxon>Bacillati</taxon>
        <taxon>Bacillota</taxon>
        <taxon>Bacilli</taxon>
        <taxon>Bacillales</taxon>
        <taxon>Sporolactobacillaceae</taxon>
        <taxon>Scopulibacillus</taxon>
    </lineage>
</organism>
<comment type="similarity">
    <text evidence="2">Belongs to the chromate ion transporter (CHR) (TC 2.A.51) family.</text>
</comment>
<evidence type="ECO:0000256" key="4">
    <source>
        <dbReference type="ARBA" id="ARBA00022692"/>
    </source>
</evidence>
<proteinExistence type="inferred from homology"/>
<dbReference type="PANTHER" id="PTHR43663:SF1">
    <property type="entry name" value="CHROMATE TRANSPORTER"/>
    <property type="match status" value="1"/>
</dbReference>
<evidence type="ECO:0000313" key="9">
    <source>
        <dbReference type="Proteomes" id="UP001596505"/>
    </source>
</evidence>
<name>A0ABW2PXG0_9BACL</name>
<dbReference type="InterPro" id="IPR052518">
    <property type="entry name" value="CHR_Transporter"/>
</dbReference>
<feature type="transmembrane region" description="Helical" evidence="7">
    <location>
        <begin position="144"/>
        <end position="174"/>
    </location>
</feature>
<keyword evidence="6 7" id="KW-0472">Membrane</keyword>
<protein>
    <submittedName>
        <fullName evidence="8">Chromate transporter</fullName>
    </submittedName>
</protein>
<evidence type="ECO:0000256" key="6">
    <source>
        <dbReference type="ARBA" id="ARBA00023136"/>
    </source>
</evidence>
<sequence>MGEVVNLSLASFRVGMLGFGGGPSSIPLVQKEVVEKYKWMDDDEFGDILALANTLPGPILTKMCGYVGWRVAKWPGMIAAIIASVIPTAFLMIVLLAFLSTFQNKPWVQGMTKAVIPIVGVMLLTLTLQFFQKAKDGLGWLASIILAAVSLVLMQFIHIHPAIIIVALILYVLIKPSRKSSEEKEKGRGTG</sequence>
<comment type="subcellular location">
    <subcellularLocation>
        <location evidence="1">Cell membrane</location>
        <topology evidence="1">Multi-pass membrane protein</topology>
    </subcellularLocation>
</comment>
<keyword evidence="5 7" id="KW-1133">Transmembrane helix</keyword>
<dbReference type="Proteomes" id="UP001596505">
    <property type="component" value="Unassembled WGS sequence"/>
</dbReference>
<evidence type="ECO:0000313" key="8">
    <source>
        <dbReference type="EMBL" id="MFC7392976.1"/>
    </source>
</evidence>
<reference evidence="9" key="1">
    <citation type="journal article" date="2019" name="Int. J. Syst. Evol. Microbiol.">
        <title>The Global Catalogue of Microorganisms (GCM) 10K type strain sequencing project: providing services to taxonomists for standard genome sequencing and annotation.</title>
        <authorList>
            <consortium name="The Broad Institute Genomics Platform"/>
            <consortium name="The Broad Institute Genome Sequencing Center for Infectious Disease"/>
            <person name="Wu L."/>
            <person name="Ma J."/>
        </authorList>
    </citation>
    <scope>NUCLEOTIDE SEQUENCE [LARGE SCALE GENOMIC DNA]</scope>
    <source>
        <strain evidence="9">CGMCC 1.16305</strain>
    </source>
</reference>
<evidence type="ECO:0000256" key="3">
    <source>
        <dbReference type="ARBA" id="ARBA00022475"/>
    </source>
</evidence>
<evidence type="ECO:0000256" key="5">
    <source>
        <dbReference type="ARBA" id="ARBA00022989"/>
    </source>
</evidence>